<dbReference type="EC" id="2.3.1.-" evidence="4"/>
<sequence>MLNLCMEVTRAPLAPEPLWPQLGGFEFQAAQPADLPEIARFLDRAHPDDPCDLALLKRQDSFRLPGEPFWRVLARHRGELVAVAEVTVPRSENYPGWWHIGLDLLPELVEAPLARTLLRSAEAFALAQGSTTLLARVKAHWRELGLFQAAGYREHDRMWNSGLDLRTLDFAAFAPHEARARASGVRLEPLSTLEPGEGGQLSEAGQRRLYALIAALLRDVPSTQAISVWPFELWQQRYLPHLKHPEGVWLAVAPEGEWVGLSELHLENATRPGTVQNGLTGVLPPWRGQGLALALKLAAARAALQRGYTQARTNNHSVNRAMLAVNEKLGFVRESATVTVRKEV</sequence>
<comment type="caution">
    <text evidence="4">The sequence shown here is derived from an EMBL/GenBank/DDBJ whole genome shotgun (WGS) entry which is preliminary data.</text>
</comment>
<dbReference type="EMBL" id="JBHSEI010000001">
    <property type="protein sequence ID" value="MFC4637260.1"/>
    <property type="molecule type" value="Genomic_DNA"/>
</dbReference>
<dbReference type="SUPFAM" id="SSF55729">
    <property type="entry name" value="Acyl-CoA N-acyltransferases (Nat)"/>
    <property type="match status" value="2"/>
</dbReference>
<evidence type="ECO:0000256" key="2">
    <source>
        <dbReference type="ARBA" id="ARBA00023315"/>
    </source>
</evidence>
<dbReference type="RefSeq" id="WP_380060286.1">
    <property type="nucleotide sequence ID" value="NZ_JBHSEI010000001.1"/>
</dbReference>
<dbReference type="InterPro" id="IPR000182">
    <property type="entry name" value="GNAT_dom"/>
</dbReference>
<keyword evidence="5" id="KW-1185">Reference proteome</keyword>
<keyword evidence="1 4" id="KW-0808">Transferase</keyword>
<dbReference type="Gene3D" id="3.40.630.30">
    <property type="match status" value="1"/>
</dbReference>
<name>A0ABV9I522_9DEIO</name>
<feature type="domain" description="N-acetyltransferase" evidence="3">
    <location>
        <begin position="211"/>
        <end position="344"/>
    </location>
</feature>
<dbReference type="InterPro" id="IPR016181">
    <property type="entry name" value="Acyl_CoA_acyltransferase"/>
</dbReference>
<evidence type="ECO:0000313" key="5">
    <source>
        <dbReference type="Proteomes" id="UP001595952"/>
    </source>
</evidence>
<accession>A0ABV9I522</accession>
<dbReference type="Proteomes" id="UP001595952">
    <property type="component" value="Unassembled WGS sequence"/>
</dbReference>
<evidence type="ECO:0000256" key="1">
    <source>
        <dbReference type="ARBA" id="ARBA00022679"/>
    </source>
</evidence>
<dbReference type="PANTHER" id="PTHR43877">
    <property type="entry name" value="AMINOALKYLPHOSPHONATE N-ACETYLTRANSFERASE-RELATED-RELATED"/>
    <property type="match status" value="1"/>
</dbReference>
<protein>
    <submittedName>
        <fullName evidence="4">GNAT family N-acetyltransferase</fullName>
        <ecNumber evidence="4">2.3.1.-</ecNumber>
    </submittedName>
</protein>
<evidence type="ECO:0000313" key="4">
    <source>
        <dbReference type="EMBL" id="MFC4637260.1"/>
    </source>
</evidence>
<organism evidence="4 5">
    <name type="scientific">Deinococcus hohokamensis</name>
    <dbReference type="NCBI Taxonomy" id="309883"/>
    <lineage>
        <taxon>Bacteria</taxon>
        <taxon>Thermotogati</taxon>
        <taxon>Deinococcota</taxon>
        <taxon>Deinococci</taxon>
        <taxon>Deinococcales</taxon>
        <taxon>Deinococcaceae</taxon>
        <taxon>Deinococcus</taxon>
    </lineage>
</organism>
<dbReference type="InterPro" id="IPR050832">
    <property type="entry name" value="Bact_Acetyltransf"/>
</dbReference>
<proteinExistence type="predicted"/>
<evidence type="ECO:0000259" key="3">
    <source>
        <dbReference type="PROSITE" id="PS51186"/>
    </source>
</evidence>
<reference evidence="5" key="1">
    <citation type="journal article" date="2019" name="Int. J. Syst. Evol. Microbiol.">
        <title>The Global Catalogue of Microorganisms (GCM) 10K type strain sequencing project: providing services to taxonomists for standard genome sequencing and annotation.</title>
        <authorList>
            <consortium name="The Broad Institute Genomics Platform"/>
            <consortium name="The Broad Institute Genome Sequencing Center for Infectious Disease"/>
            <person name="Wu L."/>
            <person name="Ma J."/>
        </authorList>
    </citation>
    <scope>NUCLEOTIDE SEQUENCE [LARGE SCALE GENOMIC DNA]</scope>
    <source>
        <strain evidence="5">CCUG 55995</strain>
    </source>
</reference>
<dbReference type="Pfam" id="PF00583">
    <property type="entry name" value="Acetyltransf_1"/>
    <property type="match status" value="1"/>
</dbReference>
<dbReference type="GO" id="GO:0016746">
    <property type="term" value="F:acyltransferase activity"/>
    <property type="evidence" value="ECO:0007669"/>
    <property type="project" value="UniProtKB-KW"/>
</dbReference>
<feature type="domain" description="N-acetyltransferase" evidence="3">
    <location>
        <begin position="25"/>
        <end position="169"/>
    </location>
</feature>
<keyword evidence="2 4" id="KW-0012">Acyltransferase</keyword>
<dbReference type="PROSITE" id="PS51186">
    <property type="entry name" value="GNAT"/>
    <property type="match status" value="2"/>
</dbReference>
<gene>
    <name evidence="4" type="ORF">ACFO0D_02785</name>
</gene>